<gene>
    <name evidence="4" type="ORF">BEMITA_LOCUS10983</name>
</gene>
<reference evidence="4" key="1">
    <citation type="submission" date="2021-12" db="EMBL/GenBank/DDBJ databases">
        <authorList>
            <person name="King R."/>
        </authorList>
    </citation>
    <scope>NUCLEOTIDE SEQUENCE</scope>
</reference>
<dbReference type="PROSITE" id="PS50157">
    <property type="entry name" value="ZINC_FINGER_C2H2_2"/>
    <property type="match status" value="2"/>
</dbReference>
<feature type="region of interest" description="Disordered" evidence="2">
    <location>
        <begin position="1074"/>
        <end position="1104"/>
    </location>
</feature>
<dbReference type="PROSITE" id="PS00028">
    <property type="entry name" value="ZINC_FINGER_C2H2_1"/>
    <property type="match status" value="2"/>
</dbReference>
<dbReference type="Gene3D" id="3.30.160.60">
    <property type="entry name" value="Classic Zinc Finger"/>
    <property type="match status" value="1"/>
</dbReference>
<dbReference type="GO" id="GO:0008270">
    <property type="term" value="F:zinc ion binding"/>
    <property type="evidence" value="ECO:0007669"/>
    <property type="project" value="UniProtKB-KW"/>
</dbReference>
<feature type="compositionally biased region" description="Polar residues" evidence="2">
    <location>
        <begin position="849"/>
        <end position="861"/>
    </location>
</feature>
<keyword evidence="1" id="KW-0862">Zinc</keyword>
<feature type="compositionally biased region" description="Polar residues" evidence="2">
    <location>
        <begin position="870"/>
        <end position="897"/>
    </location>
</feature>
<evidence type="ECO:0000259" key="3">
    <source>
        <dbReference type="PROSITE" id="PS50157"/>
    </source>
</evidence>
<dbReference type="PANTHER" id="PTHR21020:SF0">
    <property type="entry name" value="ZINC FINGER PROTEIN 800"/>
    <property type="match status" value="1"/>
</dbReference>
<evidence type="ECO:0000256" key="1">
    <source>
        <dbReference type="PROSITE-ProRule" id="PRU00042"/>
    </source>
</evidence>
<feature type="domain" description="C2H2-type" evidence="3">
    <location>
        <begin position="271"/>
        <end position="299"/>
    </location>
</feature>
<evidence type="ECO:0000256" key="2">
    <source>
        <dbReference type="SAM" id="MobiDB-lite"/>
    </source>
</evidence>
<feature type="compositionally biased region" description="Low complexity" evidence="2">
    <location>
        <begin position="825"/>
        <end position="837"/>
    </location>
</feature>
<keyword evidence="5" id="KW-1185">Reference proteome</keyword>
<organism evidence="4 5">
    <name type="scientific">Bemisia tabaci</name>
    <name type="common">Sweetpotato whitefly</name>
    <name type="synonym">Aleurodes tabaci</name>
    <dbReference type="NCBI Taxonomy" id="7038"/>
    <lineage>
        <taxon>Eukaryota</taxon>
        <taxon>Metazoa</taxon>
        <taxon>Ecdysozoa</taxon>
        <taxon>Arthropoda</taxon>
        <taxon>Hexapoda</taxon>
        <taxon>Insecta</taxon>
        <taxon>Pterygota</taxon>
        <taxon>Neoptera</taxon>
        <taxon>Paraneoptera</taxon>
        <taxon>Hemiptera</taxon>
        <taxon>Sternorrhyncha</taxon>
        <taxon>Aleyrodoidea</taxon>
        <taxon>Aleyrodidae</taxon>
        <taxon>Aleyrodinae</taxon>
        <taxon>Bemisia</taxon>
    </lineage>
</organism>
<feature type="region of interest" description="Disordered" evidence="2">
    <location>
        <begin position="957"/>
        <end position="1010"/>
    </location>
</feature>
<feature type="compositionally biased region" description="Low complexity" evidence="2">
    <location>
        <begin position="989"/>
        <end position="1000"/>
    </location>
</feature>
<dbReference type="InterPro" id="IPR039149">
    <property type="entry name" value="ZNF800"/>
</dbReference>
<feature type="region of interest" description="Disordered" evidence="2">
    <location>
        <begin position="1022"/>
        <end position="1053"/>
    </location>
</feature>
<feature type="compositionally biased region" description="Basic and acidic residues" evidence="2">
    <location>
        <begin position="21"/>
        <end position="53"/>
    </location>
</feature>
<evidence type="ECO:0000313" key="5">
    <source>
        <dbReference type="Proteomes" id="UP001152759"/>
    </source>
</evidence>
<feature type="region of interest" description="Disordered" evidence="2">
    <location>
        <begin position="1"/>
        <end position="56"/>
    </location>
</feature>
<dbReference type="InterPro" id="IPR013087">
    <property type="entry name" value="Znf_C2H2_type"/>
</dbReference>
<keyword evidence="1" id="KW-0479">Metal-binding</keyword>
<keyword evidence="1" id="KW-0863">Zinc-finger</keyword>
<feature type="region of interest" description="Disordered" evidence="2">
    <location>
        <begin position="527"/>
        <end position="547"/>
    </location>
</feature>
<proteinExistence type="predicted"/>
<feature type="domain" description="C2H2-type" evidence="3">
    <location>
        <begin position="386"/>
        <end position="407"/>
    </location>
</feature>
<dbReference type="Proteomes" id="UP001152759">
    <property type="component" value="Chromosome 6"/>
</dbReference>
<feature type="region of interest" description="Disordered" evidence="2">
    <location>
        <begin position="803"/>
        <end position="931"/>
    </location>
</feature>
<dbReference type="EMBL" id="OU963867">
    <property type="protein sequence ID" value="CAH0392466.1"/>
    <property type="molecule type" value="Genomic_DNA"/>
</dbReference>
<accession>A0A9P0F7K9</accession>
<dbReference type="PANTHER" id="PTHR21020">
    <property type="entry name" value="ZINC FINGER PROTEIN 800"/>
    <property type="match status" value="1"/>
</dbReference>
<dbReference type="SMART" id="SM00355">
    <property type="entry name" value="ZnF_C2H2"/>
    <property type="match status" value="6"/>
</dbReference>
<feature type="compositionally biased region" description="Basic and acidic residues" evidence="2">
    <location>
        <begin position="905"/>
        <end position="921"/>
    </location>
</feature>
<sequence length="1104" mass="122980">MGKPALKSNRVVKPKANESTIKSKSENKVDRKVKNRPDADGKSEKPEKSEDSAILHPPIDISVSGLRQISQIFEKGTSELQDLLSFECDVILECKVCRNLFRSLANFLSHKRVYCTAQHQTSNQLLHTNNKLEVDCGSSNPADAVHPDVIKTKLKNPARMIPRSNLAAVLNARCFAKPVYMRSGRNECSPSSEHSLLLQTLQGSNAGVFQTYYPNSSSLAHPPSMKEQMEELYSAQSQTESMDSMFLQVNGEDGSSEFMRGHPDSECNKMYTCDDCGLLCSTVEVLQRHKRQIHAIARKCYLCPCCKDSFPNTWSVHRHLFKVHHKTNEQVRKLRLQIKSKILKPGKTTKELPDKTKTVQPKITDQEKWNLENEEWLDQLEKDDLLRCGSCGRKFERRAALKAHSRVCQSRVSVSSISSIQCRVTSEKLSNPADLQPKSDNDDLKLHPVVALTALTPAQIKDSLSAKDKAPEKKIGIQVRMDYCKNTSSNSLAEERVPKPSPVEVITIDEDRTHDRSKTCLETLLTKKRNNRSDSGNDSESQDDMSVGLDFSSDSVINEDLIKLNMHDIPGISSTDSNVGSNDTAFEGSVRIESANDEFTSESIPNKRKKACPVKRRISAKKMLSKKSNDGECVFRREGVKATYANCKKKTAPGKVYNFSHSCPEHVKQLTDYYNKTDSVCLLCNSHTDPSNILQHISEHGRWIKFRCKWPECTYKAYNRVELILHVTKEHKFKNGEVAHDFVDLISREDWKFVVATSANNGSVLLGKVTELNDRLNGKERINGSGPLLKNIFEVAKDIENSVPSKENIEESTESDTKPECIELDSSMSDSDIIDVSSSDEENFEGFPCSQQPYESNNTSSERARVINTECVSPSEDQSSGKGAGNTNESISRSSCLASDLNIDDEVKSPERTKDLSEGIPREPSSNTEVTLEEYVEPNVEPTNSPVNTEASITSRLLDEPLSPEAPSSPVSISESLEMADSPETSVNPSTKSPVDSPSPDSDERTLASPVTYTICDISMMTDDDEDDSLDESHCDDTTDADPSSSAYGKSGMDMEMDDDHLRAVMMEMIFGQTSDSPTSSHKFTVENHSTSKKQKLLDTELNV</sequence>
<dbReference type="AlphaFoldDB" id="A0A9P0F7K9"/>
<evidence type="ECO:0000313" key="4">
    <source>
        <dbReference type="EMBL" id="CAH0392466.1"/>
    </source>
</evidence>
<dbReference type="KEGG" id="btab:109031374"/>
<protein>
    <recommendedName>
        <fullName evidence="3">C2H2-type domain-containing protein</fullName>
    </recommendedName>
</protein>
<name>A0A9P0F7K9_BEMTA</name>
<feature type="compositionally biased region" description="Polar residues" evidence="2">
    <location>
        <begin position="1074"/>
        <end position="1089"/>
    </location>
</feature>